<keyword evidence="2" id="KW-1185">Reference proteome</keyword>
<protein>
    <submittedName>
        <fullName evidence="1">M3 family oligoendopeptidase</fullName>
    </submittedName>
</protein>
<dbReference type="InterPro" id="IPR011976">
    <property type="entry name" value="Pept_M3B_oligopep-rel"/>
</dbReference>
<name>A0ABU0E3B7_9FIRM</name>
<comment type="caution">
    <text evidence="1">The sequence shown here is derived from an EMBL/GenBank/DDBJ whole genome shotgun (WGS) entry which is preliminary data.</text>
</comment>
<dbReference type="PANTHER" id="PTHR11804:SF28">
    <property type="entry name" value="OLIGOENDOPEPTIDASE F"/>
    <property type="match status" value="1"/>
</dbReference>
<reference evidence="1 2" key="1">
    <citation type="submission" date="2023-07" db="EMBL/GenBank/DDBJ databases">
        <title>Genomic Encyclopedia of Type Strains, Phase IV (KMG-IV): sequencing the most valuable type-strain genomes for metagenomic binning, comparative biology and taxonomic classification.</title>
        <authorList>
            <person name="Goeker M."/>
        </authorList>
    </citation>
    <scope>NUCLEOTIDE SEQUENCE [LARGE SCALE GENOMIC DNA]</scope>
    <source>
        <strain evidence="1 2">DSM 16784</strain>
    </source>
</reference>
<dbReference type="NCBIfam" id="TIGR02289">
    <property type="entry name" value="M3_not_pepF"/>
    <property type="match status" value="1"/>
</dbReference>
<evidence type="ECO:0000313" key="1">
    <source>
        <dbReference type="EMBL" id="MDQ0361379.1"/>
    </source>
</evidence>
<dbReference type="SUPFAM" id="SSF55486">
    <property type="entry name" value="Metalloproteases ('zincins'), catalytic domain"/>
    <property type="match status" value="1"/>
</dbReference>
<dbReference type="PANTHER" id="PTHR11804">
    <property type="entry name" value="PROTEASE M3 THIMET OLIGOPEPTIDASE-RELATED"/>
    <property type="match status" value="1"/>
</dbReference>
<dbReference type="CDD" id="cd09606">
    <property type="entry name" value="M3B_PepF"/>
    <property type="match status" value="1"/>
</dbReference>
<dbReference type="RefSeq" id="WP_307408054.1">
    <property type="nucleotide sequence ID" value="NZ_JAUSUR010000003.1"/>
</dbReference>
<sequence>MKFQDYQYERINIDELRNEVNSYVDKLKNATEYNEFLNAFKEVYRVFSHVDTMATLCEVRYTINTEDEFYSKENDFWDENSPFVQQLQTDVSKVVLASSYKEELKKDVPHTYFLLSEFALKAFDEKIMSDLQEENKLVSDYQKLIAGAKIEFDGETYTLASLGSKMEDKDESVRKGAYKAYWGYMEEHEADIDSVYDKLVKLRDSIAKKLGFKNFVELGYLRMNRMDYNERDVSNYRKQVLEDVVPVATKLYNAQMKRIGVDKLEVFNNNFEFVSGNPTPKHSKDEMVKIAQNMYHELSEETGEFFDFMIEHDLLDLEAKPGKMGGGYCTYMSDYKSPFIFSNFNGTSGDVDVLTHEAGHAFQVFSSRWIEPGNCMWPTLESAEIHSMSMEFFAWPWMKNFFEEDTDKYYYTHLGDAVKFLPYGVLVDHFQHEVYNNVDMTPEERKATWRRLEKQYLPHKNYDAIPVLEKGTWWFRQQHIFTNPFYYIDYTLAQVCAFQFWLRLQENDPTAFHDYYEICKAGGTISFGQIVAKANLKSPFQDGCLKDVMKSIDTYLSSYDDSKF</sequence>
<dbReference type="InterPro" id="IPR045090">
    <property type="entry name" value="Pept_M3A_M3B"/>
</dbReference>
<gene>
    <name evidence="1" type="ORF">J2S15_002126</name>
</gene>
<proteinExistence type="predicted"/>
<dbReference type="Gene3D" id="1.10.1370.30">
    <property type="match status" value="1"/>
</dbReference>
<dbReference type="Proteomes" id="UP001230220">
    <property type="component" value="Unassembled WGS sequence"/>
</dbReference>
<accession>A0ABU0E3B7</accession>
<organism evidence="1 2">
    <name type="scientific">Breznakia pachnodae</name>
    <dbReference type="NCBI Taxonomy" id="265178"/>
    <lineage>
        <taxon>Bacteria</taxon>
        <taxon>Bacillati</taxon>
        <taxon>Bacillota</taxon>
        <taxon>Erysipelotrichia</taxon>
        <taxon>Erysipelotrichales</taxon>
        <taxon>Erysipelotrichaceae</taxon>
        <taxon>Breznakia</taxon>
    </lineage>
</organism>
<dbReference type="EMBL" id="JAUSUR010000003">
    <property type="protein sequence ID" value="MDQ0361379.1"/>
    <property type="molecule type" value="Genomic_DNA"/>
</dbReference>
<evidence type="ECO:0000313" key="2">
    <source>
        <dbReference type="Proteomes" id="UP001230220"/>
    </source>
</evidence>